<dbReference type="InterPro" id="IPR013783">
    <property type="entry name" value="Ig-like_fold"/>
</dbReference>
<reference evidence="5 6" key="1">
    <citation type="submission" date="2021-04" db="EMBL/GenBank/DDBJ databases">
        <authorList>
            <person name="Rodrigo-Torres L."/>
            <person name="Arahal R. D."/>
            <person name="Lucena T."/>
        </authorList>
    </citation>
    <scope>NUCLEOTIDE SEQUENCE [LARGE SCALE GENOMIC DNA]</scope>
    <source>
        <strain evidence="5 6">CECT 9623</strain>
    </source>
</reference>
<keyword evidence="2" id="KW-0732">Signal</keyword>
<dbReference type="Pfam" id="PF00207">
    <property type="entry name" value="A2M"/>
    <property type="match status" value="1"/>
</dbReference>
<dbReference type="RefSeq" id="WP_215236149.1">
    <property type="nucleotide sequence ID" value="NZ_CAJRAU010000009.1"/>
</dbReference>
<dbReference type="Gene3D" id="2.60.40.10">
    <property type="entry name" value="Immunoglobulins"/>
    <property type="match status" value="1"/>
</dbReference>
<gene>
    <name evidence="5" type="primary">yfhM</name>
    <name evidence="5" type="ORF">DYBT9623_04892</name>
</gene>
<protein>
    <submittedName>
        <fullName evidence="5">Alpha-2-macroglobulin</fullName>
    </submittedName>
</protein>
<keyword evidence="6" id="KW-1185">Reference proteome</keyword>
<dbReference type="Gene3D" id="2.60.40.3710">
    <property type="match status" value="1"/>
</dbReference>
<evidence type="ECO:0000259" key="3">
    <source>
        <dbReference type="SMART" id="SM01359"/>
    </source>
</evidence>
<dbReference type="CDD" id="cd02891">
    <property type="entry name" value="A2M_like"/>
    <property type="match status" value="1"/>
</dbReference>
<dbReference type="Gene3D" id="1.50.10.20">
    <property type="match status" value="1"/>
</dbReference>
<dbReference type="InterPro" id="IPR008930">
    <property type="entry name" value="Terpenoid_cyclase/PrenylTrfase"/>
</dbReference>
<evidence type="ECO:0000313" key="5">
    <source>
        <dbReference type="EMBL" id="CAG5073728.1"/>
    </source>
</evidence>
<dbReference type="Gene3D" id="2.60.40.1930">
    <property type="match status" value="1"/>
</dbReference>
<dbReference type="Proteomes" id="UP000679725">
    <property type="component" value="Unassembled WGS sequence"/>
</dbReference>
<dbReference type="InterPro" id="IPR041462">
    <property type="entry name" value="Bact_A2M_MG6"/>
</dbReference>
<dbReference type="SMART" id="SM01359">
    <property type="entry name" value="A2M_N_2"/>
    <property type="match status" value="1"/>
</dbReference>
<dbReference type="Pfam" id="PF17972">
    <property type="entry name" value="bMG5"/>
    <property type="match status" value="1"/>
</dbReference>
<evidence type="ECO:0000256" key="2">
    <source>
        <dbReference type="ARBA" id="ARBA00022729"/>
    </source>
</evidence>
<evidence type="ECO:0000259" key="4">
    <source>
        <dbReference type="SMART" id="SM01360"/>
    </source>
</evidence>
<sequence>MKKSFPFPLVYLFFFSWLLNSCSTLNEVRIAGTNFENEISLSQNLVFTFNKDLVALGDLNDWDSTQYVQFEPAVKGKFKWTAPNELIFSPVAGFEPATSYKAKLTNLLTKKVEKEKKYDVSKDPLDFHTPFLQLAGTESWWTISQESGRQEARLKLVFNYPVNAQEVAEKLKITVANQSADFKLLPSPDEKQVIVAITNTGKADNNDTPVKLSIAAGLKIPNTKFNTDVEISHNASLPSPLHLQVVNIQTGFENNAGYARIITSQELDKESISKGFSINPDTVSQIEPTQNGFIVRVDFNETETYSLLLNKNLRGMLGQALEEETSKDLFFGKLPPAISFTNKKAVYLPGKGSRNVGVQIVNIPEVQIRVSKLYSNNILNYLRQNRWNEYGYVGDEWQQLSTFQYTDEGADNMSDALVFKTVDTENLPKSKGLSALNIALPDENKRQGVYLVTVRSTNEAYLSATKLISISDIGLIAKQGKDEIWVFANSLQTNEPISDLEITLISSNNQVIHTISTDGKGVAHIDKLEEKGPGFKVAMITASNDKDFNYLVLNDTKVETSRFDVEGARDNVSGFQAFTYGQRDIYRPGETMYFNTVLRSQAWQTGAKVPLKMKMLTPNGREYRTWRKTTNEQGAVETEVQMDRAALTGTYVLDVYNANDVLLGSHAISVEEFMPDRIKVDLSGAAKEYMSGDPVSLTATAVNLFGPPAANRTYEMDYELTRKRFFTRAFSEYVFDIPSEDPFAKDTRHGVTNENGLAKETFVLGGGLKDIGVLEGKIYVTVFDENGRPVNRLQRFDVFTQPVFYGIRLPDTYVGTNAPVPIEIVGLNRKGQLQGGATSSVEVVRIEYQTVVEKKYERLQYTSRKKEKVVYAKALNLPAGKGTFSYAPTVSGEYEVRVKRPGAAHYTVAKFYAYGYGNTQYSSFEVSNEGRVLMETDKQTYQTGDEAKVLFKTPFDGRLLVTIERNHVLEHQILTTDKKAAELTLKIKEEHLPNVFVTATLIRKMDNSDMPLTVAHGFAPIIVEDTERKLPVTISVAEQSRSKTKQKIRIKTKPNAQVTLSVVDEGILQIKNFKTPDIYGHFYQKRALEVTSHDLYAQLFPELSLNAKSSFGGDGYDLERRINPLSNGRTELVSFWSKILTANSSGEATFDINIPQFSGDLRVMAVAYKDNAFGSASKNMKVADPVVISAAVPRFLSPGDELILPVNISNTSKNAANASVTLQLQGPVTASGQASQTIPIAAGKENRVTFSLKAAQAIGVAKVIVKVNAFEETFINETEVSVRPASPLLKTSTSGTIAANNQGVIDLSTSFIPATSRSQIVFSRSPLVQGGGKALLTLLGYPYGCLEQTISKAFPQIYFSELTKAMAIPVYTVRNAESDLNPMTNIQLAIRKIESQQLYNGGMGMWPGATQEDWWATAYAVHFLEEARRAGFEVNVKTVSRALEYLKLKSGTTATKEVVIASTENGLGYEDQPGQRTQTRKLVARREAIYSLYVLALNGNPNRAAMNYYKQNAQMLTSDSKYLLAAAFQLAGDSRSFASLLPKKYEADRGGQYQDDSYSSPLRNMSLVLNTLLETDPGNLQITPLGRQLSQAIQSAAYLNTQEAAFAVLALGKLAKKTSGSTVTASISAGGKELGTFSGKEVIFSKGISGKKVAVKTQGKGDLYWFAQTEGMSATGTYAEEDQGLSILRQFLTRDGAPMQVFRRNDLVVVKLTLTSTNGLPVENVVVTDLLPAGFEIENPRITEPRDMPWIKNAAVPEYYDIRDDRIHYFTTAEKQAKTFYYQVRIVSKGNFTAGPAAADAMYRGEYRSYSGGGKIKVE</sequence>
<dbReference type="Pfam" id="PF07678">
    <property type="entry name" value="TED_complement"/>
    <property type="match status" value="1"/>
</dbReference>
<dbReference type="Pfam" id="PF01835">
    <property type="entry name" value="MG2"/>
    <property type="match status" value="1"/>
</dbReference>
<dbReference type="InterPro" id="IPR011626">
    <property type="entry name" value="Alpha-macroglobulin_TED"/>
</dbReference>
<dbReference type="InterPro" id="IPR021868">
    <property type="entry name" value="Alpha_2_Macroglob_MG3"/>
</dbReference>
<dbReference type="InterPro" id="IPR001599">
    <property type="entry name" value="Macroglobln_a2"/>
</dbReference>
<proteinExistence type="inferred from homology"/>
<evidence type="ECO:0000313" key="6">
    <source>
        <dbReference type="Proteomes" id="UP000679725"/>
    </source>
</evidence>
<dbReference type="SMART" id="SM01419">
    <property type="entry name" value="Thiol-ester_cl"/>
    <property type="match status" value="1"/>
</dbReference>
<dbReference type="InterPro" id="IPR041203">
    <property type="entry name" value="Bact_A2M_MG5"/>
</dbReference>
<dbReference type="EMBL" id="CAJRAU010000009">
    <property type="protein sequence ID" value="CAG5073728.1"/>
    <property type="molecule type" value="Genomic_DNA"/>
</dbReference>
<accession>A0ABM8UWZ4</accession>
<organism evidence="5 6">
    <name type="scientific">Dyadobacter linearis</name>
    <dbReference type="NCBI Taxonomy" id="2823330"/>
    <lineage>
        <taxon>Bacteria</taxon>
        <taxon>Pseudomonadati</taxon>
        <taxon>Bacteroidota</taxon>
        <taxon>Cytophagia</taxon>
        <taxon>Cytophagales</taxon>
        <taxon>Spirosomataceae</taxon>
        <taxon>Dyadobacter</taxon>
    </lineage>
</organism>
<dbReference type="InterPro" id="IPR041246">
    <property type="entry name" value="Bact_MG10"/>
</dbReference>
<dbReference type="InterPro" id="IPR011625">
    <property type="entry name" value="A2M_N_BRD"/>
</dbReference>
<dbReference type="PANTHER" id="PTHR40094:SF1">
    <property type="entry name" value="UBIQUITIN DOMAIN-CONTAINING PROTEIN"/>
    <property type="match status" value="1"/>
</dbReference>
<feature type="domain" description="Alpha-2-macroglobulin" evidence="4">
    <location>
        <begin position="1134"/>
        <end position="1222"/>
    </location>
</feature>
<dbReference type="Pfam" id="PF17962">
    <property type="entry name" value="bMG6"/>
    <property type="match status" value="1"/>
</dbReference>
<comment type="similarity">
    <text evidence="1">Belongs to the protease inhibitor I39 (alpha-2-macroglobulin) family. Bacterial alpha-2-macroglobulin subfamily.</text>
</comment>
<dbReference type="Pfam" id="PF11974">
    <property type="entry name" value="bMG3"/>
    <property type="match status" value="1"/>
</dbReference>
<dbReference type="Pfam" id="PF07703">
    <property type="entry name" value="A2M_BRD"/>
    <property type="match status" value="1"/>
</dbReference>
<evidence type="ECO:0000256" key="1">
    <source>
        <dbReference type="ARBA" id="ARBA00010556"/>
    </source>
</evidence>
<dbReference type="InterPro" id="IPR051802">
    <property type="entry name" value="YfhM-like"/>
</dbReference>
<dbReference type="SMART" id="SM01360">
    <property type="entry name" value="A2M"/>
    <property type="match status" value="1"/>
</dbReference>
<dbReference type="Pfam" id="PF17973">
    <property type="entry name" value="bMG10"/>
    <property type="match status" value="1"/>
</dbReference>
<dbReference type="PANTHER" id="PTHR40094">
    <property type="entry name" value="ALPHA-2-MACROGLOBULIN HOMOLOG"/>
    <property type="match status" value="1"/>
</dbReference>
<dbReference type="SUPFAM" id="SSF48239">
    <property type="entry name" value="Terpenoid cyclases/Protein prenyltransferases"/>
    <property type="match status" value="1"/>
</dbReference>
<comment type="caution">
    <text evidence="5">The sequence shown here is derived from an EMBL/GenBank/DDBJ whole genome shotgun (WGS) entry which is preliminary data.</text>
</comment>
<feature type="domain" description="Alpha-2-macroglobulin bait region" evidence="3">
    <location>
        <begin position="932"/>
        <end position="1070"/>
    </location>
</feature>
<name>A0ABM8UWZ4_9BACT</name>
<dbReference type="InterPro" id="IPR002890">
    <property type="entry name" value="MG2"/>
</dbReference>
<dbReference type="InterPro" id="IPR047565">
    <property type="entry name" value="Alpha-macroglob_thiol-ester_cl"/>
</dbReference>